<keyword evidence="1" id="KW-0732">Signal</keyword>
<dbReference type="KEGG" id="adl:AURDEDRAFT_117451"/>
<dbReference type="AlphaFoldDB" id="J0WR33"/>
<feature type="chain" id="PRO_5003741441" evidence="1">
    <location>
        <begin position="22"/>
        <end position="56"/>
    </location>
</feature>
<proteinExistence type="predicted"/>
<feature type="signal peptide" evidence="1">
    <location>
        <begin position="1"/>
        <end position="21"/>
    </location>
</feature>
<accession>J0WR33</accession>
<keyword evidence="3" id="KW-1185">Reference proteome</keyword>
<protein>
    <submittedName>
        <fullName evidence="2">Uncharacterized protein</fullName>
    </submittedName>
</protein>
<organism evidence="2 3">
    <name type="scientific">Auricularia subglabra (strain TFB-10046 / SS5)</name>
    <name type="common">White-rot fungus</name>
    <name type="synonym">Auricularia delicata (strain TFB10046)</name>
    <dbReference type="NCBI Taxonomy" id="717982"/>
    <lineage>
        <taxon>Eukaryota</taxon>
        <taxon>Fungi</taxon>
        <taxon>Dikarya</taxon>
        <taxon>Basidiomycota</taxon>
        <taxon>Agaricomycotina</taxon>
        <taxon>Agaricomycetes</taxon>
        <taxon>Auriculariales</taxon>
        <taxon>Auriculariaceae</taxon>
        <taxon>Auricularia</taxon>
    </lineage>
</organism>
<dbReference type="InParanoid" id="J0WR33"/>
<sequence>MVDVLLRPLLLLSARSPFALLAPPCHISSGPGSAFPRINCYARPHTAFPSNGKYLA</sequence>
<evidence type="ECO:0000256" key="1">
    <source>
        <dbReference type="SAM" id="SignalP"/>
    </source>
</evidence>
<reference evidence="3" key="1">
    <citation type="journal article" date="2012" name="Science">
        <title>The Paleozoic origin of enzymatic lignin decomposition reconstructed from 31 fungal genomes.</title>
        <authorList>
            <person name="Floudas D."/>
            <person name="Binder M."/>
            <person name="Riley R."/>
            <person name="Barry K."/>
            <person name="Blanchette R.A."/>
            <person name="Henrissat B."/>
            <person name="Martinez A.T."/>
            <person name="Otillar R."/>
            <person name="Spatafora J.W."/>
            <person name="Yadav J.S."/>
            <person name="Aerts A."/>
            <person name="Benoit I."/>
            <person name="Boyd A."/>
            <person name="Carlson A."/>
            <person name="Copeland A."/>
            <person name="Coutinho P.M."/>
            <person name="de Vries R.P."/>
            <person name="Ferreira P."/>
            <person name="Findley K."/>
            <person name="Foster B."/>
            <person name="Gaskell J."/>
            <person name="Glotzer D."/>
            <person name="Gorecki P."/>
            <person name="Heitman J."/>
            <person name="Hesse C."/>
            <person name="Hori C."/>
            <person name="Igarashi K."/>
            <person name="Jurgens J.A."/>
            <person name="Kallen N."/>
            <person name="Kersten P."/>
            <person name="Kohler A."/>
            <person name="Kuees U."/>
            <person name="Kumar T.K.A."/>
            <person name="Kuo A."/>
            <person name="LaButti K."/>
            <person name="Larrondo L.F."/>
            <person name="Lindquist E."/>
            <person name="Ling A."/>
            <person name="Lombard V."/>
            <person name="Lucas S."/>
            <person name="Lundell T."/>
            <person name="Martin R."/>
            <person name="McLaughlin D.J."/>
            <person name="Morgenstern I."/>
            <person name="Morin E."/>
            <person name="Murat C."/>
            <person name="Nagy L.G."/>
            <person name="Nolan M."/>
            <person name="Ohm R.A."/>
            <person name="Patyshakuliyeva A."/>
            <person name="Rokas A."/>
            <person name="Ruiz-Duenas F.J."/>
            <person name="Sabat G."/>
            <person name="Salamov A."/>
            <person name="Samejima M."/>
            <person name="Schmutz J."/>
            <person name="Slot J.C."/>
            <person name="St John F."/>
            <person name="Stenlid J."/>
            <person name="Sun H."/>
            <person name="Sun S."/>
            <person name="Syed K."/>
            <person name="Tsang A."/>
            <person name="Wiebenga A."/>
            <person name="Young D."/>
            <person name="Pisabarro A."/>
            <person name="Eastwood D.C."/>
            <person name="Martin F."/>
            <person name="Cullen D."/>
            <person name="Grigoriev I.V."/>
            <person name="Hibbett D.S."/>
        </authorList>
    </citation>
    <scope>NUCLEOTIDE SEQUENCE [LARGE SCALE GENOMIC DNA]</scope>
    <source>
        <strain evidence="3">TFB10046</strain>
    </source>
</reference>
<name>J0WR33_AURST</name>
<dbReference type="EMBL" id="JH687903">
    <property type="protein sequence ID" value="EJD35128.1"/>
    <property type="molecule type" value="Genomic_DNA"/>
</dbReference>
<evidence type="ECO:0000313" key="3">
    <source>
        <dbReference type="Proteomes" id="UP000006514"/>
    </source>
</evidence>
<dbReference type="Proteomes" id="UP000006514">
    <property type="component" value="Unassembled WGS sequence"/>
</dbReference>
<evidence type="ECO:0000313" key="2">
    <source>
        <dbReference type="EMBL" id="EJD35128.1"/>
    </source>
</evidence>
<gene>
    <name evidence="2" type="ORF">AURDEDRAFT_117451</name>
</gene>